<dbReference type="PANTHER" id="PTHR12181:SF12">
    <property type="entry name" value="PHOSPHATIDATE PHOSPHATASE"/>
    <property type="match status" value="1"/>
</dbReference>
<accession>A0A1B6GYY1</accession>
<dbReference type="GO" id="GO:0003713">
    <property type="term" value="F:transcription coactivator activity"/>
    <property type="evidence" value="ECO:0007669"/>
    <property type="project" value="TreeGrafter"/>
</dbReference>
<dbReference type="GO" id="GO:0019432">
    <property type="term" value="P:triglyceride biosynthetic process"/>
    <property type="evidence" value="ECO:0007669"/>
    <property type="project" value="TreeGrafter"/>
</dbReference>
<dbReference type="GO" id="GO:0005634">
    <property type="term" value="C:nucleus"/>
    <property type="evidence" value="ECO:0007669"/>
    <property type="project" value="TreeGrafter"/>
</dbReference>
<dbReference type="EMBL" id="GECZ01002161">
    <property type="protein sequence ID" value="JAS67608.1"/>
    <property type="molecule type" value="Transcribed_RNA"/>
</dbReference>
<dbReference type="GO" id="GO:0008195">
    <property type="term" value="F:phosphatidate phosphatase activity"/>
    <property type="evidence" value="ECO:0007669"/>
    <property type="project" value="TreeGrafter"/>
</dbReference>
<feature type="non-terminal residue" evidence="3">
    <location>
        <position position="238"/>
    </location>
</feature>
<dbReference type="PANTHER" id="PTHR12181">
    <property type="entry name" value="LIPIN"/>
    <property type="match status" value="1"/>
</dbReference>
<feature type="compositionally biased region" description="Basic and acidic residues" evidence="1">
    <location>
        <begin position="163"/>
        <end position="174"/>
    </location>
</feature>
<evidence type="ECO:0000256" key="1">
    <source>
        <dbReference type="SAM" id="MobiDB-lite"/>
    </source>
</evidence>
<feature type="compositionally biased region" description="Polar residues" evidence="1">
    <location>
        <begin position="9"/>
        <end position="19"/>
    </location>
</feature>
<feature type="region of interest" description="Disordered" evidence="1">
    <location>
        <begin position="152"/>
        <end position="206"/>
    </location>
</feature>
<proteinExistence type="predicted"/>
<dbReference type="InterPro" id="IPR026058">
    <property type="entry name" value="LIPIN"/>
</dbReference>
<sequence length="238" mass="26308">SRSDCESGNGPSLPSSPEITSFLDPSQEDLENETQANVMLQNVTMSLCGWNEEPNETSFLNHIIAYSDLVKNPAVLESPDLVVRILDNYYHWPLACPLVFSLLVFKRPLPDSVLMQLTDQKLDKDEADHSKMITTNDTKPVSSWWSWRRKNRNDSAFQPPDTELSKSGEKHGSDAADVADAGTGSASSANGDDYGDETPQGRRTLRLSSEQIAGLRLRPGRNKVVFSVTTAYQGTSRC</sequence>
<dbReference type="GO" id="GO:0045944">
    <property type="term" value="P:positive regulation of transcription by RNA polymerase II"/>
    <property type="evidence" value="ECO:0007669"/>
    <property type="project" value="TreeGrafter"/>
</dbReference>
<dbReference type="InterPro" id="IPR031703">
    <property type="entry name" value="Lipin_mid"/>
</dbReference>
<reference evidence="3" key="1">
    <citation type="submission" date="2015-11" db="EMBL/GenBank/DDBJ databases">
        <title>De novo transcriptome assembly of four potential Pierce s Disease insect vectors from Arizona vineyards.</title>
        <authorList>
            <person name="Tassone E.E."/>
        </authorList>
    </citation>
    <scope>NUCLEOTIDE SEQUENCE</scope>
</reference>
<protein>
    <recommendedName>
        <fullName evidence="2">Lipin middle domain-containing protein</fullName>
    </recommendedName>
</protein>
<organism evidence="3">
    <name type="scientific">Cuerna arida</name>
    <dbReference type="NCBI Taxonomy" id="1464854"/>
    <lineage>
        <taxon>Eukaryota</taxon>
        <taxon>Metazoa</taxon>
        <taxon>Ecdysozoa</taxon>
        <taxon>Arthropoda</taxon>
        <taxon>Hexapoda</taxon>
        <taxon>Insecta</taxon>
        <taxon>Pterygota</taxon>
        <taxon>Neoptera</taxon>
        <taxon>Paraneoptera</taxon>
        <taxon>Hemiptera</taxon>
        <taxon>Auchenorrhyncha</taxon>
        <taxon>Membracoidea</taxon>
        <taxon>Cicadellidae</taxon>
        <taxon>Cicadellinae</taxon>
        <taxon>Proconiini</taxon>
        <taxon>Cuerna</taxon>
    </lineage>
</organism>
<feature type="non-terminal residue" evidence="3">
    <location>
        <position position="1"/>
    </location>
</feature>
<feature type="region of interest" description="Disordered" evidence="1">
    <location>
        <begin position="1"/>
        <end position="20"/>
    </location>
</feature>
<dbReference type="GO" id="GO:0032869">
    <property type="term" value="P:cellular response to insulin stimulus"/>
    <property type="evidence" value="ECO:0007669"/>
    <property type="project" value="TreeGrafter"/>
</dbReference>
<evidence type="ECO:0000259" key="2">
    <source>
        <dbReference type="Pfam" id="PF16876"/>
    </source>
</evidence>
<name>A0A1B6GYY1_9HEMI</name>
<evidence type="ECO:0000313" key="3">
    <source>
        <dbReference type="EMBL" id="JAS67608.1"/>
    </source>
</evidence>
<feature type="domain" description="Lipin middle" evidence="2">
    <location>
        <begin position="43"/>
        <end position="147"/>
    </location>
</feature>
<gene>
    <name evidence="3" type="ORF">g.951</name>
</gene>
<dbReference type="Pfam" id="PF16876">
    <property type="entry name" value="Lipin_mid"/>
    <property type="match status" value="1"/>
</dbReference>
<dbReference type="AlphaFoldDB" id="A0A1B6GYY1"/>
<dbReference type="GO" id="GO:0009062">
    <property type="term" value="P:fatty acid catabolic process"/>
    <property type="evidence" value="ECO:0007669"/>
    <property type="project" value="TreeGrafter"/>
</dbReference>